<keyword evidence="1" id="KW-1133">Transmembrane helix</keyword>
<keyword evidence="3" id="KW-1185">Reference proteome</keyword>
<sequence>MWEGVSTSYWFIPVIMMIGMTILCLACLFVVQRSQLPEFIIDFIPTVKEVGARQLLSTLATAIITATSIAFSMTIVVLTMASAQFGPRLLRTFMLDKATQSVLGILVSSFLFCIIALHHLGEIRDDADALSIISTVTLTIGILNLLALIFFIHHLSNAIQAEEVIHKSFEDFKLNLSSLLPKPEKESNEQPVPERILPKAEFQISYFSESGGYVQTVNYDEFLKSEINGVCGFEILVRSGDHVMPGDEIVVIHSNYALTEDDLTSLNGLILLGHRRTPVQDPEFAVRQLVEIALRALSPGINDPFTAISCLDKLTTACILMSRRPFPFNTILNTKGQIWLKRRTFNLCGVINMSFNQIRQSGKAHVAVGLHILDCLHKLSCHLDKEYESTIQQQANATCELLLDARPSLVDKEKISQRMVNFDVHETVFAPRNRAKERSGGAN</sequence>
<dbReference type="Pfam" id="PF10011">
    <property type="entry name" value="DUF2254"/>
    <property type="match status" value="1"/>
</dbReference>
<organism evidence="2 3">
    <name type="scientific">Alteromonas aquimaris</name>
    <dbReference type="NCBI Taxonomy" id="2998417"/>
    <lineage>
        <taxon>Bacteria</taxon>
        <taxon>Pseudomonadati</taxon>
        <taxon>Pseudomonadota</taxon>
        <taxon>Gammaproteobacteria</taxon>
        <taxon>Alteromonadales</taxon>
        <taxon>Alteromonadaceae</taxon>
        <taxon>Alteromonas/Salinimonas group</taxon>
        <taxon>Alteromonas</taxon>
    </lineage>
</organism>
<dbReference type="RefSeq" id="WP_265617578.1">
    <property type="nucleotide sequence ID" value="NZ_JAPFRD010000010.1"/>
</dbReference>
<feature type="transmembrane region" description="Helical" evidence="1">
    <location>
        <begin position="55"/>
        <end position="78"/>
    </location>
</feature>
<feature type="transmembrane region" description="Helical" evidence="1">
    <location>
        <begin position="12"/>
        <end position="31"/>
    </location>
</feature>
<feature type="transmembrane region" description="Helical" evidence="1">
    <location>
        <begin position="98"/>
        <end position="117"/>
    </location>
</feature>
<evidence type="ECO:0000313" key="3">
    <source>
        <dbReference type="Proteomes" id="UP001142810"/>
    </source>
</evidence>
<feature type="transmembrane region" description="Helical" evidence="1">
    <location>
        <begin position="129"/>
        <end position="152"/>
    </location>
</feature>
<protein>
    <submittedName>
        <fullName evidence="2">DUF2254 domain-containing protein</fullName>
    </submittedName>
</protein>
<keyword evidence="1" id="KW-0812">Transmembrane</keyword>
<dbReference type="EMBL" id="JAPFRD010000010">
    <property type="protein sequence ID" value="MCW8108605.1"/>
    <property type="molecule type" value="Genomic_DNA"/>
</dbReference>
<accession>A0ABT3P780</accession>
<gene>
    <name evidence="2" type="ORF">OPS25_08865</name>
</gene>
<dbReference type="InterPro" id="IPR018723">
    <property type="entry name" value="DUF2254_membrane"/>
</dbReference>
<dbReference type="Proteomes" id="UP001142810">
    <property type="component" value="Unassembled WGS sequence"/>
</dbReference>
<evidence type="ECO:0000256" key="1">
    <source>
        <dbReference type="SAM" id="Phobius"/>
    </source>
</evidence>
<proteinExistence type="predicted"/>
<evidence type="ECO:0000313" key="2">
    <source>
        <dbReference type="EMBL" id="MCW8108605.1"/>
    </source>
</evidence>
<name>A0ABT3P780_9ALTE</name>
<comment type="caution">
    <text evidence="2">The sequence shown here is derived from an EMBL/GenBank/DDBJ whole genome shotgun (WGS) entry which is preliminary data.</text>
</comment>
<keyword evidence="1" id="KW-0472">Membrane</keyword>
<reference evidence="2" key="1">
    <citation type="submission" date="2022-11" db="EMBL/GenBank/DDBJ databases">
        <title>Alteromonas sp. nov., isolated from sea water of the Qingdao.</title>
        <authorList>
            <person name="Wang Q."/>
        </authorList>
    </citation>
    <scope>NUCLEOTIDE SEQUENCE</scope>
    <source>
        <strain evidence="2">ASW11-7</strain>
    </source>
</reference>